<evidence type="ECO:0000313" key="2">
    <source>
        <dbReference type="EMBL" id="MBD2692004.1"/>
    </source>
</evidence>
<dbReference type="InterPro" id="IPR027417">
    <property type="entry name" value="P-loop_NTPase"/>
</dbReference>
<dbReference type="Gene3D" id="3.40.50.1460">
    <property type="match status" value="1"/>
</dbReference>
<dbReference type="Pfam" id="PF00931">
    <property type="entry name" value="NB-ARC"/>
    <property type="match status" value="1"/>
</dbReference>
<dbReference type="PANTHER" id="PTHR47691:SF3">
    <property type="entry name" value="HTH-TYPE TRANSCRIPTIONAL REGULATOR RV0890C-RELATED"/>
    <property type="match status" value="1"/>
</dbReference>
<sequence length="1060" mass="121831">MNFTAKPERTYALVVGIEKYQNPDFNVKNGGGPAIDALKFYTWLIQCGVPRDNICLCLSYLEENKHLFSTLNAQNNHPTEANIDKLITEFLLPKEGDLIYIFWAGHGLIDFERTRRLLCADAVNDNWRNIDFKSLQDFLNSRSKIQQHIYIIDACANYIRESQRNELIDIGGKTFPRGDRKPDIKQFILLATREGEKAIVNSPEKTGYFSQAVREALGQEPPDIWPPDMLSVADKVKQQFASLNKQQVTTQLPTYYFYQTGDGDRYSENPFKKSITPQNLPRSSVIKFVGRETALTDLHEKLQQKERVAITAIAGMGGVGKTELALQYASHYWEQGTYPGGVCWLRARDENIGEQIVNFAQNNLGLKIPEHIKGLDNQVSWCWQNWHEGNVLIVLDDVNNYGHIKSYLPSVNPHFRVLITTQLQLLQSNQRIELKVLELDTALILLESFITKERIQNEYSIAKKICQFLGCLPLGLELVGRYLERKPYLSLAEMLQRLEAKGLKQQALQKSENLTSDMRYELGVAAAFDLSWQELNSTAKELSLFLCIFDLVPIYWQLIEQCFPEQDPENLEEARDEFLVYLHLLQREGKETYKLHELIREFFQSKLVELTQTNLMEAVALKIGYIATKNTICITEILQKGLLNWNFPPTSPLSALEWGKQVYIASQSWCNGLDKLAKLLMPLRVDGNLPVLGVALVEKNSSSFIDNLINKLPNSGAILSEQILINNPNRFSLVTGWYFGDNIQENIVELPSEATKIVDYNYTCDFSDINALFELGWSHFQSRSSLIKPNVSTAWQYTFDYIIEKLSKLLQERSLPVSSGYLSLEASWHAAIYLTRKHLINSYPYRNEYYDPIALDEIENCLSKVNQNQFSSMNKHYLNQLRIEIEACSDKGQTHLIFSPSIQVYKSRSNISDEILLNYTTEIFQQSIESYEQLVNSLFIKFVPKLKLASILPARLVGYIVPPKNSADSISMSWHWESLSKNQKSYVDFKLIENESSLPSSFSQTALFPQGLKETPFHRFTWLGTNPVTERVYQWLWEDFKKIGWVKGDRLNNAGFPYWR</sequence>
<dbReference type="InterPro" id="IPR002182">
    <property type="entry name" value="NB-ARC"/>
</dbReference>
<dbReference type="Gene3D" id="3.40.50.300">
    <property type="entry name" value="P-loop containing nucleotide triphosphate hydrolases"/>
    <property type="match status" value="1"/>
</dbReference>
<dbReference type="PANTHER" id="PTHR47691">
    <property type="entry name" value="REGULATOR-RELATED"/>
    <property type="match status" value="1"/>
</dbReference>
<accession>A0ABR8J108</accession>
<dbReference type="EMBL" id="JACJTQ010000011">
    <property type="protein sequence ID" value="MBD2692004.1"/>
    <property type="molecule type" value="Genomic_DNA"/>
</dbReference>
<evidence type="ECO:0000259" key="1">
    <source>
        <dbReference type="Pfam" id="PF00931"/>
    </source>
</evidence>
<protein>
    <submittedName>
        <fullName evidence="2">Caspase family protein</fullName>
    </submittedName>
</protein>
<name>A0ABR8J108_9NOST</name>
<keyword evidence="3" id="KW-1185">Reference proteome</keyword>
<comment type="caution">
    <text evidence="2">The sequence shown here is derived from an EMBL/GenBank/DDBJ whole genome shotgun (WGS) entry which is preliminary data.</text>
</comment>
<proteinExistence type="predicted"/>
<feature type="domain" description="NB-ARC" evidence="1">
    <location>
        <begin position="292"/>
        <end position="453"/>
    </location>
</feature>
<dbReference type="Proteomes" id="UP000660381">
    <property type="component" value="Unassembled WGS sequence"/>
</dbReference>
<evidence type="ECO:0000313" key="3">
    <source>
        <dbReference type="Proteomes" id="UP000660381"/>
    </source>
</evidence>
<reference evidence="2 3" key="1">
    <citation type="journal article" date="2020" name="ISME J.">
        <title>Comparative genomics reveals insights into cyanobacterial evolution and habitat adaptation.</title>
        <authorList>
            <person name="Chen M.Y."/>
            <person name="Teng W.K."/>
            <person name="Zhao L."/>
            <person name="Hu C.X."/>
            <person name="Zhou Y.K."/>
            <person name="Han B.P."/>
            <person name="Song L.R."/>
            <person name="Shu W.S."/>
        </authorList>
    </citation>
    <scope>NUCLEOTIDE SEQUENCE [LARGE SCALE GENOMIC DNA]</scope>
    <source>
        <strain evidence="2 3">FACHB-362</strain>
    </source>
</reference>
<dbReference type="SUPFAM" id="SSF52540">
    <property type="entry name" value="P-loop containing nucleoside triphosphate hydrolases"/>
    <property type="match status" value="1"/>
</dbReference>
<gene>
    <name evidence="2" type="ORF">H6G68_09575</name>
</gene>
<dbReference type="PRINTS" id="PR00364">
    <property type="entry name" value="DISEASERSIST"/>
</dbReference>
<organism evidence="2 3">
    <name type="scientific">Anabaena catenula FACHB-362</name>
    <dbReference type="NCBI Taxonomy" id="2692877"/>
    <lineage>
        <taxon>Bacteria</taxon>
        <taxon>Bacillati</taxon>
        <taxon>Cyanobacteriota</taxon>
        <taxon>Cyanophyceae</taxon>
        <taxon>Nostocales</taxon>
        <taxon>Nostocaceae</taxon>
        <taxon>Anabaena</taxon>
    </lineage>
</organism>